<name>A0A0A9ELE8_ARUDO</name>
<protein>
    <submittedName>
        <fullName evidence="1">Uncharacterized protein</fullName>
    </submittedName>
</protein>
<dbReference type="EMBL" id="GBRH01199255">
    <property type="protein sequence ID" value="JAD98640.1"/>
    <property type="molecule type" value="Transcribed_RNA"/>
</dbReference>
<sequence>MTATQEAMTRRCDFSCLNAASLLGRRGIAPRNILIPPLFSEFDRRREFRALEAARLKL</sequence>
<dbReference type="AlphaFoldDB" id="A0A0A9ELE8"/>
<organism evidence="1">
    <name type="scientific">Arundo donax</name>
    <name type="common">Giant reed</name>
    <name type="synonym">Donax arundinaceus</name>
    <dbReference type="NCBI Taxonomy" id="35708"/>
    <lineage>
        <taxon>Eukaryota</taxon>
        <taxon>Viridiplantae</taxon>
        <taxon>Streptophyta</taxon>
        <taxon>Embryophyta</taxon>
        <taxon>Tracheophyta</taxon>
        <taxon>Spermatophyta</taxon>
        <taxon>Magnoliopsida</taxon>
        <taxon>Liliopsida</taxon>
        <taxon>Poales</taxon>
        <taxon>Poaceae</taxon>
        <taxon>PACMAD clade</taxon>
        <taxon>Arundinoideae</taxon>
        <taxon>Arundineae</taxon>
        <taxon>Arundo</taxon>
    </lineage>
</organism>
<reference evidence="1" key="1">
    <citation type="submission" date="2014-09" db="EMBL/GenBank/DDBJ databases">
        <authorList>
            <person name="Magalhaes I.L.F."/>
            <person name="Oliveira U."/>
            <person name="Santos F.R."/>
            <person name="Vidigal T.H.D.A."/>
            <person name="Brescovit A.D."/>
            <person name="Santos A.J."/>
        </authorList>
    </citation>
    <scope>NUCLEOTIDE SEQUENCE</scope>
    <source>
        <tissue evidence="1">Shoot tissue taken approximately 20 cm above the soil surface</tissue>
    </source>
</reference>
<proteinExistence type="predicted"/>
<reference evidence="1" key="2">
    <citation type="journal article" date="2015" name="Data Brief">
        <title>Shoot transcriptome of the giant reed, Arundo donax.</title>
        <authorList>
            <person name="Barrero R.A."/>
            <person name="Guerrero F.D."/>
            <person name="Moolhuijzen P."/>
            <person name="Goolsby J.A."/>
            <person name="Tidwell J."/>
            <person name="Bellgard S.E."/>
            <person name="Bellgard M.I."/>
        </authorList>
    </citation>
    <scope>NUCLEOTIDE SEQUENCE</scope>
    <source>
        <tissue evidence="1">Shoot tissue taken approximately 20 cm above the soil surface</tissue>
    </source>
</reference>
<evidence type="ECO:0000313" key="1">
    <source>
        <dbReference type="EMBL" id="JAD98640.1"/>
    </source>
</evidence>
<accession>A0A0A9ELE8</accession>